<dbReference type="EMBL" id="PDSL01000012">
    <property type="protein sequence ID" value="PIE34613.1"/>
    <property type="molecule type" value="Genomic_DNA"/>
</dbReference>
<name>A0A2G6KG14_9ACTN</name>
<protein>
    <submittedName>
        <fullName evidence="1">Uncharacterized protein</fullName>
    </submittedName>
</protein>
<evidence type="ECO:0000313" key="1">
    <source>
        <dbReference type="EMBL" id="PIE34613.1"/>
    </source>
</evidence>
<gene>
    <name evidence="1" type="ORF">CSA55_00495</name>
</gene>
<dbReference type="Proteomes" id="UP000230914">
    <property type="component" value="Unassembled WGS sequence"/>
</dbReference>
<proteinExistence type="predicted"/>
<organism evidence="1 2">
    <name type="scientific">Ilumatobacter coccineus</name>
    <dbReference type="NCBI Taxonomy" id="467094"/>
    <lineage>
        <taxon>Bacteria</taxon>
        <taxon>Bacillati</taxon>
        <taxon>Actinomycetota</taxon>
        <taxon>Acidimicrobiia</taxon>
        <taxon>Acidimicrobiales</taxon>
        <taxon>Ilumatobacteraceae</taxon>
        <taxon>Ilumatobacter</taxon>
    </lineage>
</organism>
<accession>A0A2G6KG14</accession>
<sequence length="81" mass="9011">MISMSGDLGQALDELTAIRSTDPLATDAVRTVRLAAYTMRWWTDATVTSGNNNHGRVAVTPVTRHTRFPSRQLDPKNLTVW</sequence>
<dbReference type="AlphaFoldDB" id="A0A2G6KG14"/>
<comment type="caution">
    <text evidence="1">The sequence shown here is derived from an EMBL/GenBank/DDBJ whole genome shotgun (WGS) entry which is preliminary data.</text>
</comment>
<evidence type="ECO:0000313" key="2">
    <source>
        <dbReference type="Proteomes" id="UP000230914"/>
    </source>
</evidence>
<reference evidence="1 2" key="1">
    <citation type="submission" date="2017-10" db="EMBL/GenBank/DDBJ databases">
        <title>Novel microbial diversity and functional potential in the marine mammal oral microbiome.</title>
        <authorList>
            <person name="Dudek N.K."/>
            <person name="Sun C.L."/>
            <person name="Burstein D."/>
            <person name="Kantor R.S."/>
            <person name="Aliaga Goltsman D.S."/>
            <person name="Bik E.M."/>
            <person name="Thomas B.C."/>
            <person name="Banfield J.F."/>
            <person name="Relman D.A."/>
        </authorList>
    </citation>
    <scope>NUCLEOTIDE SEQUENCE [LARGE SCALE GENOMIC DNA]</scope>
    <source>
        <strain evidence="1">DOLJORAL78_61_10</strain>
    </source>
</reference>